<name>A0A9N9IX46_9GLOM</name>
<dbReference type="AlphaFoldDB" id="A0A9N9IX46"/>
<comment type="caution">
    <text evidence="1">The sequence shown here is derived from an EMBL/GenBank/DDBJ whole genome shotgun (WGS) entry which is preliminary data.</text>
</comment>
<dbReference type="Proteomes" id="UP000789405">
    <property type="component" value="Unassembled WGS sequence"/>
</dbReference>
<reference evidence="1" key="1">
    <citation type="submission" date="2021-06" db="EMBL/GenBank/DDBJ databases">
        <authorList>
            <person name="Kallberg Y."/>
            <person name="Tangrot J."/>
            <person name="Rosling A."/>
        </authorList>
    </citation>
    <scope>NUCLEOTIDE SEQUENCE</scope>
    <source>
        <strain evidence="1">MA453B</strain>
    </source>
</reference>
<dbReference type="EMBL" id="CAJVPY010016095">
    <property type="protein sequence ID" value="CAG8755324.1"/>
    <property type="molecule type" value="Genomic_DNA"/>
</dbReference>
<evidence type="ECO:0000313" key="1">
    <source>
        <dbReference type="EMBL" id="CAG8755324.1"/>
    </source>
</evidence>
<protein>
    <submittedName>
        <fullName evidence="1">13925_t:CDS:1</fullName>
    </submittedName>
</protein>
<gene>
    <name evidence="1" type="ORF">DERYTH_LOCUS17272</name>
</gene>
<proteinExistence type="predicted"/>
<sequence>SGWSTLEARAKGYGAPAKQICASQMSEVSIGDNDSWSKWVQAKIVLWKENLGNMLSLVMTLQIN</sequence>
<organism evidence="1 2">
    <name type="scientific">Dentiscutata erythropus</name>
    <dbReference type="NCBI Taxonomy" id="1348616"/>
    <lineage>
        <taxon>Eukaryota</taxon>
        <taxon>Fungi</taxon>
        <taxon>Fungi incertae sedis</taxon>
        <taxon>Mucoromycota</taxon>
        <taxon>Glomeromycotina</taxon>
        <taxon>Glomeromycetes</taxon>
        <taxon>Diversisporales</taxon>
        <taxon>Gigasporaceae</taxon>
        <taxon>Dentiscutata</taxon>
    </lineage>
</organism>
<accession>A0A9N9IX46</accession>
<keyword evidence="2" id="KW-1185">Reference proteome</keyword>
<feature type="non-terminal residue" evidence="1">
    <location>
        <position position="1"/>
    </location>
</feature>
<dbReference type="OrthoDB" id="2409391at2759"/>
<evidence type="ECO:0000313" key="2">
    <source>
        <dbReference type="Proteomes" id="UP000789405"/>
    </source>
</evidence>